<evidence type="ECO:0000256" key="12">
    <source>
        <dbReference type="ARBA" id="ARBA00023016"/>
    </source>
</evidence>
<sequence length="499" mass="52008">MTSASIKGSLKTAALGLVAGAALVATAGYAQQAPVVVGPVAGPVAGSVASAAAQLPDFTRLVEAVGPSVVNIRTTARMPSRQWRGSMDEEMLELFRQFGFPVPGLPQPRRGGPDAPSRVVPSGVGSGFIISADGYILTNHHVVEDSEDVLVTLTDQREFKAKVIGSDERTDVALIKIEAENLPVVRIGNVNQLKVGQWVMAIGSPFGLENTVTAGIVSAKQRDTGSYLPFIQTDVAVNPGNSGGPLLNMQGEVVGINSQIYSRSGGFMGISFAIPIDEAIKVSDQLRSGGRVVRGRIGVRIGPVNPDVAESLGLERRNNGALVAAVEPDSPAAKAGVQAGDIITHFNGKALESVSDLPRLVGDTAPGTASALRVFRHGKSVDLPITIGEVAEAAQPRSQGDEKQGSAKAEAFGLSVQSLGEAQKKELGVRGGVRVTAVQGAAAQAGLQAGDVILAVGQTEVLDHQAFSEAMQKANPKRPLSVLVRRDDWAQYVLIRPQD</sequence>
<evidence type="ECO:0000313" key="22">
    <source>
        <dbReference type="Proteomes" id="UP000267521"/>
    </source>
</evidence>
<dbReference type="InterPro" id="IPR009003">
    <property type="entry name" value="Peptidase_S1_PA"/>
</dbReference>
<dbReference type="FunFam" id="2.40.10.120:FF:000007">
    <property type="entry name" value="Periplasmic serine endoprotease DegP-like"/>
    <property type="match status" value="1"/>
</dbReference>
<feature type="domain" description="PDZ" evidence="17">
    <location>
        <begin position="298"/>
        <end position="355"/>
    </location>
</feature>
<evidence type="ECO:0000256" key="8">
    <source>
        <dbReference type="ARBA" id="ARBA00022737"/>
    </source>
</evidence>
<dbReference type="SUPFAM" id="SSF50494">
    <property type="entry name" value="Trypsin-like serine proteases"/>
    <property type="match status" value="1"/>
</dbReference>
<keyword evidence="8" id="KW-0677">Repeat</keyword>
<dbReference type="GO" id="GO:0006508">
    <property type="term" value="P:proteolysis"/>
    <property type="evidence" value="ECO:0007669"/>
    <property type="project" value="UniProtKB-KW"/>
</dbReference>
<dbReference type="RefSeq" id="WP_122238286.1">
    <property type="nucleotide sequence ID" value="NZ_RDQK01000008.1"/>
</dbReference>
<accession>A0A3M6R728</accession>
<dbReference type="InterPro" id="IPR001478">
    <property type="entry name" value="PDZ"/>
</dbReference>
<accession>A0A3M6QHT8</accession>
<dbReference type="SUPFAM" id="SSF50156">
    <property type="entry name" value="PDZ domain-like"/>
    <property type="match status" value="2"/>
</dbReference>
<evidence type="ECO:0000313" key="19">
    <source>
        <dbReference type="EMBL" id="RMX02664.1"/>
    </source>
</evidence>
<dbReference type="EMBL" id="RDQL01000001">
    <property type="protein sequence ID" value="RMX02664.1"/>
    <property type="molecule type" value="Genomic_DNA"/>
</dbReference>
<accession>A0A3M6Q6H3</accession>
<proteinExistence type="inferred from homology"/>
<feature type="active site" description="Charge relay system" evidence="14">
    <location>
        <position position="141"/>
    </location>
</feature>
<protein>
    <recommendedName>
        <fullName evidence="5">Probable periplasmic serine endoprotease DegP-like</fullName>
        <ecNumber evidence="4">3.4.21.107</ecNumber>
    </recommendedName>
    <alternativeName>
        <fullName evidence="13">Protease Do</fullName>
    </alternativeName>
</protein>
<evidence type="ECO:0000256" key="6">
    <source>
        <dbReference type="ARBA" id="ARBA00022670"/>
    </source>
</evidence>
<organism evidence="19 21">
    <name type="scientific">Allofranklinella schreckenbergeri</name>
    <dbReference type="NCBI Taxonomy" id="1076744"/>
    <lineage>
        <taxon>Bacteria</taxon>
        <taxon>Pseudomonadati</taxon>
        <taxon>Pseudomonadota</taxon>
        <taxon>Betaproteobacteria</taxon>
        <taxon>Burkholderiales</taxon>
        <taxon>Comamonadaceae</taxon>
        <taxon>Allofranklinella</taxon>
    </lineage>
</organism>
<evidence type="ECO:0000256" key="11">
    <source>
        <dbReference type="ARBA" id="ARBA00022825"/>
    </source>
</evidence>
<comment type="caution">
    <text evidence="19">The sequence shown here is derived from an EMBL/GenBank/DDBJ whole genome shotgun (WGS) entry which is preliminary data.</text>
</comment>
<dbReference type="Pfam" id="PF13180">
    <property type="entry name" value="PDZ_2"/>
    <property type="match status" value="1"/>
</dbReference>
<evidence type="ECO:0000256" key="10">
    <source>
        <dbReference type="ARBA" id="ARBA00022801"/>
    </source>
</evidence>
<feature type="signal peptide" evidence="16">
    <location>
        <begin position="1"/>
        <end position="32"/>
    </location>
</feature>
<keyword evidence="9" id="KW-0574">Periplasm</keyword>
<dbReference type="EC" id="3.4.21.107" evidence="4"/>
<dbReference type="Gene3D" id="2.40.10.120">
    <property type="match status" value="1"/>
</dbReference>
<feature type="domain" description="PDZ" evidence="17">
    <location>
        <begin position="402"/>
        <end position="486"/>
    </location>
</feature>
<evidence type="ECO:0000313" key="21">
    <source>
        <dbReference type="Proteomes" id="UP000267035"/>
    </source>
</evidence>
<evidence type="ECO:0000259" key="17">
    <source>
        <dbReference type="PROSITE" id="PS50106"/>
    </source>
</evidence>
<evidence type="ECO:0000256" key="15">
    <source>
        <dbReference type="PIRSR" id="PIRSR611782-2"/>
    </source>
</evidence>
<evidence type="ECO:0000313" key="20">
    <source>
        <dbReference type="EMBL" id="RMX10569.1"/>
    </source>
</evidence>
<dbReference type="NCBIfam" id="TIGR02037">
    <property type="entry name" value="degP_htrA_DO"/>
    <property type="match status" value="1"/>
</dbReference>
<dbReference type="CDD" id="cd10839">
    <property type="entry name" value="cpPDZ1_DegP-like"/>
    <property type="match status" value="1"/>
</dbReference>
<dbReference type="Pfam" id="PF13365">
    <property type="entry name" value="Trypsin_2"/>
    <property type="match status" value="1"/>
</dbReference>
<evidence type="ECO:0000313" key="23">
    <source>
        <dbReference type="Proteomes" id="UP000281171"/>
    </source>
</evidence>
<dbReference type="InterPro" id="IPR011782">
    <property type="entry name" value="Pept_S1C_Do"/>
</dbReference>
<keyword evidence="10" id="KW-0378">Hydrolase</keyword>
<reference evidence="21 22" key="1">
    <citation type="submission" date="2018-10" db="EMBL/GenBank/DDBJ databases">
        <title>Comamonadaceae CDC group NO-1 genome sequencing and assembly.</title>
        <authorList>
            <person name="Bernier A.-M."/>
            <person name="Bernard K."/>
        </authorList>
    </citation>
    <scope>NUCLEOTIDE SEQUENCE [LARGE SCALE GENOMIC DNA]</scope>
    <source>
        <strain evidence="19 21">NML161473</strain>
        <strain evidence="20 23">NML180581</strain>
        <strain evidence="18 22">NML970147</strain>
    </source>
</reference>
<dbReference type="Pfam" id="PF17820">
    <property type="entry name" value="PDZ_6"/>
    <property type="match status" value="1"/>
</dbReference>
<dbReference type="SMART" id="SM00228">
    <property type="entry name" value="PDZ"/>
    <property type="match status" value="2"/>
</dbReference>
<evidence type="ECO:0000256" key="5">
    <source>
        <dbReference type="ARBA" id="ARBA00013958"/>
    </source>
</evidence>
<feature type="binding site" evidence="15">
    <location>
        <begin position="240"/>
        <end position="242"/>
    </location>
    <ligand>
        <name>substrate</name>
    </ligand>
</feature>
<feature type="active site" description="Charge relay system" evidence="14">
    <location>
        <position position="171"/>
    </location>
</feature>
<dbReference type="EMBL" id="RDQK01000008">
    <property type="protein sequence ID" value="RMX10569.1"/>
    <property type="molecule type" value="Genomic_DNA"/>
</dbReference>
<dbReference type="InterPro" id="IPR036034">
    <property type="entry name" value="PDZ_sf"/>
</dbReference>
<dbReference type="Gene3D" id="2.30.42.10">
    <property type="match status" value="2"/>
</dbReference>
<dbReference type="Proteomes" id="UP000267035">
    <property type="component" value="Unassembled WGS sequence"/>
</dbReference>
<evidence type="ECO:0000256" key="7">
    <source>
        <dbReference type="ARBA" id="ARBA00022729"/>
    </source>
</evidence>
<name>A0A3M6QHT8_9BURK</name>
<feature type="binding site" evidence="15">
    <location>
        <position position="171"/>
    </location>
    <ligand>
        <name>substrate</name>
    </ligand>
</feature>
<feature type="active site" description="Charge relay system" evidence="14">
    <location>
        <position position="242"/>
    </location>
</feature>
<dbReference type="AlphaFoldDB" id="A0A3M6QHT8"/>
<evidence type="ECO:0000256" key="9">
    <source>
        <dbReference type="ARBA" id="ARBA00022764"/>
    </source>
</evidence>
<keyword evidence="7 16" id="KW-0732">Signal</keyword>
<keyword evidence="11" id="KW-0720">Serine protease</keyword>
<keyword evidence="12" id="KW-0346">Stress response</keyword>
<dbReference type="PANTHER" id="PTHR22939">
    <property type="entry name" value="SERINE PROTEASE FAMILY S1C HTRA-RELATED"/>
    <property type="match status" value="1"/>
</dbReference>
<dbReference type="PRINTS" id="PR00834">
    <property type="entry name" value="PROTEASES2C"/>
</dbReference>
<dbReference type="GO" id="GO:0004252">
    <property type="term" value="F:serine-type endopeptidase activity"/>
    <property type="evidence" value="ECO:0007669"/>
    <property type="project" value="InterPro"/>
</dbReference>
<comment type="similarity">
    <text evidence="3">Belongs to the peptidase S1C family.</text>
</comment>
<keyword evidence="21" id="KW-1185">Reference proteome</keyword>
<keyword evidence="6 19" id="KW-0645">Protease</keyword>
<gene>
    <name evidence="20" type="ORF">EBQ24_04320</name>
    <name evidence="19" type="ORF">EBQ25_00010</name>
    <name evidence="18" type="ORF">EBQ26_06955</name>
</gene>
<evidence type="ECO:0000256" key="3">
    <source>
        <dbReference type="ARBA" id="ARBA00010541"/>
    </source>
</evidence>
<feature type="chain" id="PRO_5038234049" description="Probable periplasmic serine endoprotease DegP-like" evidence="16">
    <location>
        <begin position="33"/>
        <end position="499"/>
    </location>
</feature>
<comment type="catalytic activity">
    <reaction evidence="1">
        <text>Acts on substrates that are at least partially unfolded. The cleavage site P1 residue is normally between a pair of hydrophobic residues, such as Val-|-Val.</text>
        <dbReference type="EC" id="3.4.21.107"/>
    </reaction>
</comment>
<evidence type="ECO:0000256" key="2">
    <source>
        <dbReference type="ARBA" id="ARBA00004418"/>
    </source>
</evidence>
<dbReference type="EMBL" id="RDQM01000007">
    <property type="protein sequence ID" value="RMW98576.1"/>
    <property type="molecule type" value="Genomic_DNA"/>
</dbReference>
<evidence type="ECO:0000256" key="1">
    <source>
        <dbReference type="ARBA" id="ARBA00001772"/>
    </source>
</evidence>
<evidence type="ECO:0000256" key="16">
    <source>
        <dbReference type="SAM" id="SignalP"/>
    </source>
</evidence>
<comment type="subcellular location">
    <subcellularLocation>
        <location evidence="2">Periplasm</location>
    </subcellularLocation>
</comment>
<dbReference type="Proteomes" id="UP000281171">
    <property type="component" value="Unassembled WGS sequence"/>
</dbReference>
<evidence type="ECO:0000313" key="18">
    <source>
        <dbReference type="EMBL" id="RMW98576.1"/>
    </source>
</evidence>
<feature type="binding site" evidence="15">
    <location>
        <position position="141"/>
    </location>
    <ligand>
        <name>substrate</name>
    </ligand>
</feature>
<evidence type="ECO:0000256" key="4">
    <source>
        <dbReference type="ARBA" id="ARBA00013035"/>
    </source>
</evidence>
<dbReference type="Proteomes" id="UP000267521">
    <property type="component" value="Unassembled WGS sequence"/>
</dbReference>
<dbReference type="GO" id="GO:0042597">
    <property type="term" value="C:periplasmic space"/>
    <property type="evidence" value="ECO:0007669"/>
    <property type="project" value="UniProtKB-SubCell"/>
</dbReference>
<evidence type="ECO:0000256" key="13">
    <source>
        <dbReference type="ARBA" id="ARBA00032850"/>
    </source>
</evidence>
<dbReference type="PANTHER" id="PTHR22939:SF130">
    <property type="entry name" value="PERIPLASMIC SERINE ENDOPROTEASE DEGP-LIKE-RELATED"/>
    <property type="match status" value="1"/>
</dbReference>
<evidence type="ECO:0000256" key="14">
    <source>
        <dbReference type="PIRSR" id="PIRSR611782-1"/>
    </source>
</evidence>
<dbReference type="PROSITE" id="PS50106">
    <property type="entry name" value="PDZ"/>
    <property type="match status" value="2"/>
</dbReference>
<dbReference type="InterPro" id="IPR041489">
    <property type="entry name" value="PDZ_6"/>
</dbReference>
<dbReference type="InterPro" id="IPR001940">
    <property type="entry name" value="Peptidase_S1C"/>
</dbReference>